<dbReference type="EMBL" id="JDVG02000008">
    <property type="protein sequence ID" value="KFB74636.1"/>
    <property type="molecule type" value="Genomic_DNA"/>
</dbReference>
<dbReference type="Proteomes" id="UP000020077">
    <property type="component" value="Unassembled WGS sequence"/>
</dbReference>
<evidence type="ECO:0000313" key="1">
    <source>
        <dbReference type="EMBL" id="KFB74636.1"/>
    </source>
</evidence>
<dbReference type="AlphaFoldDB" id="A0A080M0M6"/>
<gene>
    <name evidence="1" type="ORF">AW09_000029</name>
</gene>
<proteinExistence type="predicted"/>
<name>A0A080M0M6_9PROT</name>
<comment type="caution">
    <text evidence="1">The sequence shown here is derived from an EMBL/GenBank/DDBJ whole genome shotgun (WGS) entry which is preliminary data.</text>
</comment>
<reference evidence="1 2" key="1">
    <citation type="submission" date="2014-02" db="EMBL/GenBank/DDBJ databases">
        <title>Expanding our view of genomic diversity in Candidatus Accumulibacter clades.</title>
        <authorList>
            <person name="Skennerton C.T."/>
            <person name="Barr J.J."/>
            <person name="Slater F.R."/>
            <person name="Bond P.L."/>
            <person name="Tyson G.W."/>
        </authorList>
    </citation>
    <scope>NUCLEOTIDE SEQUENCE [LARGE SCALE GENOMIC DNA]</scope>
    <source>
        <strain evidence="2">BA-91</strain>
    </source>
</reference>
<organism evidence="1 2">
    <name type="scientific">Candidatus Accumulibacter phosphatis</name>
    <dbReference type="NCBI Taxonomy" id="327160"/>
    <lineage>
        <taxon>Bacteria</taxon>
        <taxon>Pseudomonadati</taxon>
        <taxon>Pseudomonadota</taxon>
        <taxon>Betaproteobacteria</taxon>
        <taxon>Candidatus Accumulibacter</taxon>
    </lineage>
</organism>
<evidence type="ECO:0000313" key="2">
    <source>
        <dbReference type="Proteomes" id="UP000020077"/>
    </source>
</evidence>
<sequence>MKFDDSIDDELKGWLRLDNWTPREAFLLLCGANPRFDGYPLRPLQCRAEIFDPSEAFDCCEKLEESWRRGSHNLNSNSPAYYIEWAQAHGFGVWWLDEIPHDEQDKEASVTAQPSDVATDNVPLIIRGDTMERIHRAVNAFPTRYPDYKTKPPKLDGDVRVWLNPPKPKFHNKDGESALAKNDKESVVFSVILKEHFDF</sequence>
<protein>
    <submittedName>
        <fullName evidence="1">Uncharacterized protein</fullName>
    </submittedName>
</protein>
<accession>A0A080M0M6</accession>